<keyword evidence="3" id="KW-0274">FAD</keyword>
<dbReference type="Gene3D" id="1.10.579.10">
    <property type="entry name" value="DNA Cyclobutane Dipyrimidine Photolyase, subunit A, domain 3"/>
    <property type="match status" value="1"/>
</dbReference>
<evidence type="ECO:0000256" key="1">
    <source>
        <dbReference type="ARBA" id="ARBA00001974"/>
    </source>
</evidence>
<dbReference type="InterPro" id="IPR036134">
    <property type="entry name" value="Crypto/Photolyase_FAD-like_sf"/>
</dbReference>
<organism evidence="6">
    <name type="scientific">viral metagenome</name>
    <dbReference type="NCBI Taxonomy" id="1070528"/>
    <lineage>
        <taxon>unclassified sequences</taxon>
        <taxon>metagenomes</taxon>
        <taxon>organismal metagenomes</taxon>
    </lineage>
</organism>
<dbReference type="Pfam" id="PF00875">
    <property type="entry name" value="DNA_photolyase"/>
    <property type="match status" value="1"/>
</dbReference>
<dbReference type="InterPro" id="IPR014729">
    <property type="entry name" value="Rossmann-like_a/b/a_fold"/>
</dbReference>
<evidence type="ECO:0000256" key="3">
    <source>
        <dbReference type="ARBA" id="ARBA00022827"/>
    </source>
</evidence>
<dbReference type="PRINTS" id="PR00147">
    <property type="entry name" value="DNAPHOTLYASE"/>
</dbReference>
<name>A0A6C0DKH2_9ZZZZ</name>
<dbReference type="InterPro" id="IPR036155">
    <property type="entry name" value="Crypto/Photolyase_N_sf"/>
</dbReference>
<feature type="domain" description="Photolyase/cryptochrome alpha/beta" evidence="5">
    <location>
        <begin position="5"/>
        <end position="136"/>
    </location>
</feature>
<sequence>MKKIPNGLFIFHRDFRLFDNTGLIKASRLCDKLYTCFIFTPDQVGKTNDYRSQNSIQFMIESLTELSNDIKKNGGELMTFYGEQTIILRNLVHFFNINAIFFNNDYTPYAIERTNRTISLCDKLLIECKSYSDYYLYEPGSIKTGNSQSGTAYKKYTPFYDAAIELPVESPKLNKIFNLAKIRIYPADHKISLKEAMEKFTKINENILVHGGRINGKKRLKLALREQVHYDDTRDFFINRTTFLSAYIKFGCLSIREVYHFFKKSFGLKHGLIRELLWREFFAHVLYAYPNVVGNSYQKIYKNLNWSKNETNFDKWKNGQTGFPIVDACMRELNTTGYMHNRGRMTVASFLIKTLMIDWRWGEKYFAQKLTDYDLASNNGNWQGISGTGVDMKPYFRDMNPWIQSEKFDKLAEYIKKWVPELNNVTPQDIHKWYEMCENQKYKNIKYPKPIVNYDEQKQKMLEFYKNT</sequence>
<dbReference type="PANTHER" id="PTHR11455">
    <property type="entry name" value="CRYPTOCHROME"/>
    <property type="match status" value="1"/>
</dbReference>
<dbReference type="GO" id="GO:0006950">
    <property type="term" value="P:response to stress"/>
    <property type="evidence" value="ECO:0007669"/>
    <property type="project" value="UniProtKB-ARBA"/>
</dbReference>
<evidence type="ECO:0000256" key="4">
    <source>
        <dbReference type="ARBA" id="ARBA00022991"/>
    </source>
</evidence>
<dbReference type="GO" id="GO:0003904">
    <property type="term" value="F:deoxyribodipyrimidine photo-lyase activity"/>
    <property type="evidence" value="ECO:0007669"/>
    <property type="project" value="TreeGrafter"/>
</dbReference>
<dbReference type="InterPro" id="IPR006050">
    <property type="entry name" value="DNA_photolyase_N"/>
</dbReference>
<dbReference type="Pfam" id="PF03441">
    <property type="entry name" value="FAD_binding_7"/>
    <property type="match status" value="1"/>
</dbReference>
<dbReference type="EMBL" id="MN739631">
    <property type="protein sequence ID" value="QHT17063.1"/>
    <property type="molecule type" value="Genomic_DNA"/>
</dbReference>
<dbReference type="SUPFAM" id="SSF48173">
    <property type="entry name" value="Cryptochrome/photolyase FAD-binding domain"/>
    <property type="match status" value="1"/>
</dbReference>
<dbReference type="AlphaFoldDB" id="A0A6C0DKH2"/>
<proteinExistence type="predicted"/>
<reference evidence="6" key="1">
    <citation type="journal article" date="2020" name="Nature">
        <title>Giant virus diversity and host interactions through global metagenomics.</title>
        <authorList>
            <person name="Schulz F."/>
            <person name="Roux S."/>
            <person name="Paez-Espino D."/>
            <person name="Jungbluth S."/>
            <person name="Walsh D.A."/>
            <person name="Denef V.J."/>
            <person name="McMahon K.D."/>
            <person name="Konstantinidis K.T."/>
            <person name="Eloe-Fadrosh E.A."/>
            <person name="Kyrpides N.C."/>
            <person name="Woyke T."/>
        </authorList>
    </citation>
    <scope>NUCLEOTIDE SEQUENCE</scope>
    <source>
        <strain evidence="6">GVMAG-M-3300023174-24</strain>
    </source>
</reference>
<dbReference type="Gene3D" id="3.40.50.620">
    <property type="entry name" value="HUPs"/>
    <property type="match status" value="1"/>
</dbReference>
<dbReference type="GO" id="GO:0071949">
    <property type="term" value="F:FAD binding"/>
    <property type="evidence" value="ECO:0007669"/>
    <property type="project" value="TreeGrafter"/>
</dbReference>
<dbReference type="GO" id="GO:0003677">
    <property type="term" value="F:DNA binding"/>
    <property type="evidence" value="ECO:0007669"/>
    <property type="project" value="TreeGrafter"/>
</dbReference>
<dbReference type="InterPro" id="IPR005101">
    <property type="entry name" value="Cryptochr/Photolyase_FAD-bd"/>
</dbReference>
<evidence type="ECO:0000313" key="6">
    <source>
        <dbReference type="EMBL" id="QHT17063.1"/>
    </source>
</evidence>
<dbReference type="InterPro" id="IPR018394">
    <property type="entry name" value="DNA_photolyase_1_CS_C"/>
</dbReference>
<keyword evidence="4" id="KW-0157">Chromophore</keyword>
<protein>
    <recommendedName>
        <fullName evidence="5">Photolyase/cryptochrome alpha/beta domain-containing protein</fullName>
    </recommendedName>
</protein>
<dbReference type="SUPFAM" id="SSF52425">
    <property type="entry name" value="Cryptochrome/photolyase, N-terminal domain"/>
    <property type="match status" value="1"/>
</dbReference>
<evidence type="ECO:0000259" key="5">
    <source>
        <dbReference type="PROSITE" id="PS51645"/>
    </source>
</evidence>
<dbReference type="PROSITE" id="PS00394">
    <property type="entry name" value="DNA_PHOTOLYASES_1_1"/>
    <property type="match status" value="1"/>
</dbReference>
<dbReference type="GO" id="GO:0006139">
    <property type="term" value="P:nucleobase-containing compound metabolic process"/>
    <property type="evidence" value="ECO:0007669"/>
    <property type="project" value="UniProtKB-ARBA"/>
</dbReference>
<accession>A0A6C0DKH2</accession>
<dbReference type="Gene3D" id="1.25.40.80">
    <property type="match status" value="1"/>
</dbReference>
<evidence type="ECO:0000256" key="2">
    <source>
        <dbReference type="ARBA" id="ARBA00022630"/>
    </source>
</evidence>
<dbReference type="InterPro" id="IPR002081">
    <property type="entry name" value="Cryptochrome/DNA_photolyase_1"/>
</dbReference>
<dbReference type="PANTHER" id="PTHR11455:SF9">
    <property type="entry name" value="CRYPTOCHROME CIRCADIAN CLOCK 5 ISOFORM X1"/>
    <property type="match status" value="1"/>
</dbReference>
<keyword evidence="2" id="KW-0285">Flavoprotein</keyword>
<comment type="cofactor">
    <cofactor evidence="1">
        <name>FAD</name>
        <dbReference type="ChEBI" id="CHEBI:57692"/>
    </cofactor>
</comment>
<dbReference type="PROSITE" id="PS51645">
    <property type="entry name" value="PHR_CRY_ALPHA_BETA"/>
    <property type="match status" value="1"/>
</dbReference>